<dbReference type="InterPro" id="IPR002589">
    <property type="entry name" value="Macro_dom"/>
</dbReference>
<evidence type="ECO:0000256" key="1">
    <source>
        <dbReference type="ARBA" id="ARBA00035885"/>
    </source>
</evidence>
<dbReference type="PANTHER" id="PTHR12521:SF0">
    <property type="entry name" value="ADP-RIBOSE GLYCOHYDROLASE OARD1"/>
    <property type="match status" value="1"/>
</dbReference>
<feature type="domain" description="Macro" evidence="2">
    <location>
        <begin position="1"/>
        <end position="163"/>
    </location>
</feature>
<comment type="caution">
    <text evidence="3">The sequence shown here is derived from an EMBL/GenBank/DDBJ whole genome shotgun (WGS) entry which is preliminary data.</text>
</comment>
<dbReference type="PROSITE" id="PS51154">
    <property type="entry name" value="MACRO"/>
    <property type="match status" value="1"/>
</dbReference>
<dbReference type="SUPFAM" id="SSF52949">
    <property type="entry name" value="Macro domain-like"/>
    <property type="match status" value="1"/>
</dbReference>
<dbReference type="InterPro" id="IPR043472">
    <property type="entry name" value="Macro_dom-like"/>
</dbReference>
<dbReference type="CDD" id="cd02901">
    <property type="entry name" value="Macro_Poa1p-like"/>
    <property type="match status" value="1"/>
</dbReference>
<protein>
    <submittedName>
        <fullName evidence="3">Macro domain-containing protein</fullName>
    </submittedName>
</protein>
<comment type="catalytic activity">
    <reaction evidence="1">
        <text>an N-(ADP-alpha-D-ribosyl)-thymidine in DNA + H2O = a thymidine in DNA + ADP-D-ribose</text>
        <dbReference type="Rhea" id="RHEA:71655"/>
        <dbReference type="Rhea" id="RHEA-COMP:13556"/>
        <dbReference type="Rhea" id="RHEA-COMP:18051"/>
        <dbReference type="ChEBI" id="CHEBI:15377"/>
        <dbReference type="ChEBI" id="CHEBI:57967"/>
        <dbReference type="ChEBI" id="CHEBI:137386"/>
        <dbReference type="ChEBI" id="CHEBI:191199"/>
    </reaction>
    <physiologicalReaction direction="left-to-right" evidence="1">
        <dbReference type="Rhea" id="RHEA:71656"/>
    </physiologicalReaction>
</comment>
<dbReference type="PANTHER" id="PTHR12521">
    <property type="entry name" value="PROTEIN C6ORF130"/>
    <property type="match status" value="1"/>
</dbReference>
<dbReference type="SMART" id="SM00506">
    <property type="entry name" value="A1pp"/>
    <property type="match status" value="1"/>
</dbReference>
<evidence type="ECO:0000259" key="2">
    <source>
        <dbReference type="PROSITE" id="PS51154"/>
    </source>
</evidence>
<dbReference type="InterPro" id="IPR050892">
    <property type="entry name" value="ADP-ribose_metab_enzymes"/>
</dbReference>
<dbReference type="RefSeq" id="WP_350782594.1">
    <property type="nucleotide sequence ID" value="NZ_JBEPEK010000129.1"/>
</dbReference>
<proteinExistence type="predicted"/>
<evidence type="ECO:0000313" key="3">
    <source>
        <dbReference type="EMBL" id="MER7181633.1"/>
    </source>
</evidence>
<keyword evidence="4" id="KW-1185">Reference proteome</keyword>
<dbReference type="Proteomes" id="UP001474181">
    <property type="component" value="Unassembled WGS sequence"/>
</dbReference>
<reference evidence="3 4" key="1">
    <citation type="submission" date="2024-06" db="EMBL/GenBank/DDBJ databases">
        <title>The Natural Products Discovery Center: Release of the First 8490 Sequenced Strains for Exploring Actinobacteria Biosynthetic Diversity.</title>
        <authorList>
            <person name="Kalkreuter E."/>
            <person name="Kautsar S.A."/>
            <person name="Yang D."/>
            <person name="Bader C.D."/>
            <person name="Teijaro C.N."/>
            <person name="Fluegel L."/>
            <person name="Davis C.M."/>
            <person name="Simpson J.R."/>
            <person name="Lauterbach L."/>
            <person name="Steele A.D."/>
            <person name="Gui C."/>
            <person name="Meng S."/>
            <person name="Li G."/>
            <person name="Viehrig K."/>
            <person name="Ye F."/>
            <person name="Su P."/>
            <person name="Kiefer A.F."/>
            <person name="Nichols A."/>
            <person name="Cepeda A.J."/>
            <person name="Yan W."/>
            <person name="Fan B."/>
            <person name="Jiang Y."/>
            <person name="Adhikari A."/>
            <person name="Zheng C.-J."/>
            <person name="Schuster L."/>
            <person name="Cowan T.M."/>
            <person name="Smanski M.J."/>
            <person name="Chevrette M.G."/>
            <person name="De Carvalho L.P.S."/>
            <person name="Shen B."/>
        </authorList>
    </citation>
    <scope>NUCLEOTIDE SEQUENCE [LARGE SCALE GENOMIC DNA]</scope>
    <source>
        <strain evidence="3 4">NPDC000234</strain>
    </source>
</reference>
<accession>A0ABV1WXY3</accession>
<name>A0ABV1WXY3_9ACTN</name>
<dbReference type="Gene3D" id="3.40.220.10">
    <property type="entry name" value="Leucine Aminopeptidase, subunit E, domain 1"/>
    <property type="match status" value="1"/>
</dbReference>
<gene>
    <name evidence="3" type="ORF">ABT404_19475</name>
</gene>
<evidence type="ECO:0000313" key="4">
    <source>
        <dbReference type="Proteomes" id="UP001474181"/>
    </source>
</evidence>
<organism evidence="3 4">
    <name type="scientific">Streptomyces hyaluromycini</name>
    <dbReference type="NCBI Taxonomy" id="1377993"/>
    <lineage>
        <taxon>Bacteria</taxon>
        <taxon>Bacillati</taxon>
        <taxon>Actinomycetota</taxon>
        <taxon>Actinomycetes</taxon>
        <taxon>Kitasatosporales</taxon>
        <taxon>Streptomycetaceae</taxon>
        <taxon>Streptomyces</taxon>
    </lineage>
</organism>
<sequence>MSEITYIRGDATTPSGKGVKVIAHVCNDLGGWGKGFVLALSRRWPEPEKAYRAWHRDRAHNDFGLGAVQLVRVERYIWVANMIGQRGTKTGSKGVPVRYEAIDTALAGLADEVAELGASVHMPRIGCGLAGGKWSRVEPLIQERLVARRIPVTVYDYGDEAPL</sequence>
<dbReference type="EMBL" id="JBEPEK010000129">
    <property type="protein sequence ID" value="MER7181633.1"/>
    <property type="molecule type" value="Genomic_DNA"/>
</dbReference>